<dbReference type="Proteomes" id="UP000565579">
    <property type="component" value="Unassembled WGS sequence"/>
</dbReference>
<sequence length="424" mass="44987">MARLRRAFGRGFRMPLGEFRAPVKGIGDIVVECGRRDAVRLGIAAGAALLGGGITREAAAVTRRAAGPVNPYPAGEDGTVVALRHALDDAANGIAGLAGRDEQGRIIVRARAGHRHVLRANLIVPGNTHLDATDARFVADFVSSGTSRTMVLNHVPSATTGGYGAPGNIRITGGSWDPIWQYVQNGATAPAMNVITMQHTSRVELAGLTIYNVKWWHAIELNAVRDATVRGCGLYGWIVPPEYADKLWHGEAIQLDLAGSTNTWAGARDNTPCADIRILGNTCDKSGSQDAWGTLAGSHTAVPGVRHARVRIEENVVTNTIWDAITPFNTEALSIRSNQITGCHGGVYVRAANSGVNPLTTVEITGNTVGPLRPNSAGKVRWGVGLAAYTQDAPIGDILVSGNTAPSYAYNGRQWMSFRQPPQS</sequence>
<evidence type="ECO:0000313" key="1">
    <source>
        <dbReference type="EMBL" id="MBB6549731.1"/>
    </source>
</evidence>
<comment type="caution">
    <text evidence="1">The sequence shown here is derived from an EMBL/GenBank/DDBJ whole genome shotgun (WGS) entry which is preliminary data.</text>
</comment>
<dbReference type="InterPro" id="IPR012334">
    <property type="entry name" value="Pectin_lyas_fold"/>
</dbReference>
<dbReference type="SUPFAM" id="SSF51126">
    <property type="entry name" value="Pectin lyase-like"/>
    <property type="match status" value="1"/>
</dbReference>
<gene>
    <name evidence="1" type="ORF">HD593_004526</name>
</gene>
<evidence type="ECO:0000313" key="2">
    <source>
        <dbReference type="Proteomes" id="UP000565579"/>
    </source>
</evidence>
<proteinExistence type="predicted"/>
<accession>A0A7X0NU83</accession>
<protein>
    <recommendedName>
        <fullName evidence="3">Right-handed parallel beta-helix repeat-containing protein</fullName>
    </recommendedName>
</protein>
<dbReference type="RefSeq" id="WP_185104115.1">
    <property type="nucleotide sequence ID" value="NZ_BAAAXY010000243.1"/>
</dbReference>
<name>A0A7X0NU83_9ACTN</name>
<reference evidence="1 2" key="1">
    <citation type="submission" date="2020-08" db="EMBL/GenBank/DDBJ databases">
        <title>Sequencing the genomes of 1000 actinobacteria strains.</title>
        <authorList>
            <person name="Klenk H.-P."/>
        </authorList>
    </citation>
    <scope>NUCLEOTIDE SEQUENCE [LARGE SCALE GENOMIC DNA]</scope>
    <source>
        <strain evidence="1 2">DSM 43768</strain>
    </source>
</reference>
<dbReference type="InterPro" id="IPR011050">
    <property type="entry name" value="Pectin_lyase_fold/virulence"/>
</dbReference>
<dbReference type="AlphaFoldDB" id="A0A7X0NU83"/>
<dbReference type="EMBL" id="JACHMI010000001">
    <property type="protein sequence ID" value="MBB6549731.1"/>
    <property type="molecule type" value="Genomic_DNA"/>
</dbReference>
<keyword evidence="2" id="KW-1185">Reference proteome</keyword>
<organism evidence="1 2">
    <name type="scientific">Nonomuraea rubra</name>
    <dbReference type="NCBI Taxonomy" id="46180"/>
    <lineage>
        <taxon>Bacteria</taxon>
        <taxon>Bacillati</taxon>
        <taxon>Actinomycetota</taxon>
        <taxon>Actinomycetes</taxon>
        <taxon>Streptosporangiales</taxon>
        <taxon>Streptosporangiaceae</taxon>
        <taxon>Nonomuraea</taxon>
    </lineage>
</organism>
<dbReference type="Gene3D" id="2.160.20.10">
    <property type="entry name" value="Single-stranded right-handed beta-helix, Pectin lyase-like"/>
    <property type="match status" value="1"/>
</dbReference>
<evidence type="ECO:0008006" key="3">
    <source>
        <dbReference type="Google" id="ProtNLM"/>
    </source>
</evidence>